<sequence>MFLTNSRNPCVVDPDRHGLPRDLELWPAVKVNCKEDIAHFNLQPDDAVDSVLVPSDSAARRWQNPLVADRVKTYLPHMLGLSWDWEHATTNTGLQLQGPREIL</sequence>
<name>A0ABR2JH29_9PEZI</name>
<dbReference type="EMBL" id="JAPCWZ010000002">
    <property type="protein sequence ID" value="KAK8876836.1"/>
    <property type="molecule type" value="Genomic_DNA"/>
</dbReference>
<gene>
    <name evidence="1" type="ORF">PGQ11_001782</name>
</gene>
<dbReference type="Proteomes" id="UP001390339">
    <property type="component" value="Unassembled WGS sequence"/>
</dbReference>
<proteinExistence type="predicted"/>
<accession>A0ABR2JH29</accession>
<organism evidence="1 2">
    <name type="scientific">Apiospora arundinis</name>
    <dbReference type="NCBI Taxonomy" id="335852"/>
    <lineage>
        <taxon>Eukaryota</taxon>
        <taxon>Fungi</taxon>
        <taxon>Dikarya</taxon>
        <taxon>Ascomycota</taxon>
        <taxon>Pezizomycotina</taxon>
        <taxon>Sordariomycetes</taxon>
        <taxon>Xylariomycetidae</taxon>
        <taxon>Amphisphaeriales</taxon>
        <taxon>Apiosporaceae</taxon>
        <taxon>Apiospora</taxon>
    </lineage>
</organism>
<evidence type="ECO:0000313" key="2">
    <source>
        <dbReference type="Proteomes" id="UP001390339"/>
    </source>
</evidence>
<comment type="caution">
    <text evidence="1">The sequence shown here is derived from an EMBL/GenBank/DDBJ whole genome shotgun (WGS) entry which is preliminary data.</text>
</comment>
<evidence type="ECO:0000313" key="1">
    <source>
        <dbReference type="EMBL" id="KAK8876836.1"/>
    </source>
</evidence>
<protein>
    <submittedName>
        <fullName evidence="1">Uncharacterized protein</fullName>
    </submittedName>
</protein>
<keyword evidence="2" id="KW-1185">Reference proteome</keyword>
<reference evidence="1 2" key="1">
    <citation type="journal article" date="2024" name="IMA Fungus">
        <title>Apiospora arundinis, a panoply of carbohydrate-active enzymes and secondary metabolites.</title>
        <authorList>
            <person name="Sorensen T."/>
            <person name="Petersen C."/>
            <person name="Muurmann A.T."/>
            <person name="Christiansen J.V."/>
            <person name="Brundto M.L."/>
            <person name="Overgaard C.K."/>
            <person name="Boysen A.T."/>
            <person name="Wollenberg R.D."/>
            <person name="Larsen T.O."/>
            <person name="Sorensen J.L."/>
            <person name="Nielsen K.L."/>
            <person name="Sondergaard T.E."/>
        </authorList>
    </citation>
    <scope>NUCLEOTIDE SEQUENCE [LARGE SCALE GENOMIC DNA]</scope>
    <source>
        <strain evidence="1 2">AAU 773</strain>
    </source>
</reference>